<keyword evidence="3" id="KW-1185">Reference proteome</keyword>
<dbReference type="Gene3D" id="3.40.395.10">
    <property type="entry name" value="Adenoviral Proteinase, Chain A"/>
    <property type="match status" value="1"/>
</dbReference>
<feature type="compositionally biased region" description="Basic and acidic residues" evidence="1">
    <location>
        <begin position="125"/>
        <end position="168"/>
    </location>
</feature>
<dbReference type="Proteomes" id="UP000289738">
    <property type="component" value="Chromosome B03"/>
</dbReference>
<evidence type="ECO:0008006" key="4">
    <source>
        <dbReference type="Google" id="ProtNLM"/>
    </source>
</evidence>
<reference evidence="2 3" key="1">
    <citation type="submission" date="2019-01" db="EMBL/GenBank/DDBJ databases">
        <title>Sequencing of cultivated peanut Arachis hypogaea provides insights into genome evolution and oil improvement.</title>
        <authorList>
            <person name="Chen X."/>
        </authorList>
    </citation>
    <scope>NUCLEOTIDE SEQUENCE [LARGE SCALE GENOMIC DNA]</scope>
    <source>
        <strain evidence="3">cv. Fuhuasheng</strain>
        <tissue evidence="2">Leaves</tissue>
    </source>
</reference>
<dbReference type="InterPro" id="IPR038765">
    <property type="entry name" value="Papain-like_cys_pep_sf"/>
</dbReference>
<organism evidence="2 3">
    <name type="scientific">Arachis hypogaea</name>
    <name type="common">Peanut</name>
    <dbReference type="NCBI Taxonomy" id="3818"/>
    <lineage>
        <taxon>Eukaryota</taxon>
        <taxon>Viridiplantae</taxon>
        <taxon>Streptophyta</taxon>
        <taxon>Embryophyta</taxon>
        <taxon>Tracheophyta</taxon>
        <taxon>Spermatophyta</taxon>
        <taxon>Magnoliopsida</taxon>
        <taxon>eudicotyledons</taxon>
        <taxon>Gunneridae</taxon>
        <taxon>Pentapetalae</taxon>
        <taxon>rosids</taxon>
        <taxon>fabids</taxon>
        <taxon>Fabales</taxon>
        <taxon>Fabaceae</taxon>
        <taxon>Papilionoideae</taxon>
        <taxon>50 kb inversion clade</taxon>
        <taxon>dalbergioids sensu lato</taxon>
        <taxon>Dalbergieae</taxon>
        <taxon>Pterocarpus clade</taxon>
        <taxon>Arachis</taxon>
    </lineage>
</organism>
<feature type="region of interest" description="Disordered" evidence="1">
    <location>
        <begin position="452"/>
        <end position="472"/>
    </location>
</feature>
<proteinExistence type="predicted"/>
<accession>A0A445A8X2</accession>
<evidence type="ECO:0000313" key="3">
    <source>
        <dbReference type="Proteomes" id="UP000289738"/>
    </source>
</evidence>
<name>A0A445A8X2_ARAHY</name>
<feature type="region of interest" description="Disordered" evidence="1">
    <location>
        <begin position="227"/>
        <end position="247"/>
    </location>
</feature>
<gene>
    <name evidence="2" type="ORF">Ahy_B03g068080</name>
</gene>
<dbReference type="SUPFAM" id="SSF54001">
    <property type="entry name" value="Cysteine proteinases"/>
    <property type="match status" value="1"/>
</dbReference>
<sequence>MKGAKNKRKGKKQSVDGCVFVLMLIYFHETKFPRPFAPDAPPAPWKGKRKEKTKIRNLDKKEKGKKIKKKIVQTDSSSEEKRHSESESESQEEEIKNRNKKRKQPPKVVKKQTKKTKPVPIDSESTSKSESEEKTPVIKRKQPERVAKTPAQPDKETEQAKDNAAERRKRALEIIREKKDQRKEMMELSQQTLLQISLTLQRHKMNSLRCKIQVPTVNLDSEQILQTQESSTPSVNAASNTRKTTPESTKMCLNVTRATPDSKLQIVEFQQETPSQPLEVPPLVLSLPSSVQEELIKDDFIYVPPQKETQQTSNNDCPPEPEKQGVTVSLTSSVIEDLFKDDYDNNYGFRPLEQQEQPCEEPIAQQSEQEAPVDVCPPRPKKSDVTVSLTSSIIEEFFKDDDVYEISDEEEQQQSQEPPVHYLFKFWFTTMIKYHFCLISFAIQPRKREDERPSFNLGISPPASQPSQPSQLSISQLEILEEAVIDAGVTAALNFAEATTSEPTLPASEVYKTPEKKKKKITNELIEKCYHWMTHVKHTKDSSNEYDPIFVLKHEALYEELREYFMSLMPKKQVHATVVCIYSMILNEIKVRRYQELIYIVPLDIVNFMLGTHGESYIDKICHHHQFLDKRKLASHPFLFVPIYNGAHWWLWIADVNKKKFYVLDPINKLLENIPDSRKKLNKFVEEIDSFRYQYGPHILLHKMNKIRDQVIWESEAIRLPKSSAALSNPYCKFTYGDLDRK</sequence>
<protein>
    <recommendedName>
        <fullName evidence="4">Ubiquitin-like protease family profile domain-containing protein</fullName>
    </recommendedName>
</protein>
<dbReference type="AlphaFoldDB" id="A0A445A8X2"/>
<feature type="compositionally biased region" description="Low complexity" evidence="1">
    <location>
        <begin position="459"/>
        <end position="472"/>
    </location>
</feature>
<feature type="compositionally biased region" description="Pro residues" evidence="1">
    <location>
        <begin position="35"/>
        <end position="44"/>
    </location>
</feature>
<feature type="compositionally biased region" description="Basic residues" evidence="1">
    <location>
        <begin position="98"/>
        <end position="117"/>
    </location>
</feature>
<feature type="region of interest" description="Disordered" evidence="1">
    <location>
        <begin position="32"/>
        <end position="168"/>
    </location>
</feature>
<evidence type="ECO:0000313" key="2">
    <source>
        <dbReference type="EMBL" id="RYR22772.1"/>
    </source>
</evidence>
<comment type="caution">
    <text evidence="2">The sequence shown here is derived from an EMBL/GenBank/DDBJ whole genome shotgun (WGS) entry which is preliminary data.</text>
</comment>
<dbReference type="EMBL" id="SDMP01000013">
    <property type="protein sequence ID" value="RYR22772.1"/>
    <property type="molecule type" value="Genomic_DNA"/>
</dbReference>
<evidence type="ECO:0000256" key="1">
    <source>
        <dbReference type="SAM" id="MobiDB-lite"/>
    </source>
</evidence>